<proteinExistence type="predicted"/>
<organism evidence="2 3">
    <name type="scientific">Fusarium longipes</name>
    <dbReference type="NCBI Taxonomy" id="694270"/>
    <lineage>
        <taxon>Eukaryota</taxon>
        <taxon>Fungi</taxon>
        <taxon>Dikarya</taxon>
        <taxon>Ascomycota</taxon>
        <taxon>Pezizomycotina</taxon>
        <taxon>Sordariomycetes</taxon>
        <taxon>Hypocreomycetidae</taxon>
        <taxon>Hypocreales</taxon>
        <taxon>Nectriaceae</taxon>
        <taxon>Fusarium</taxon>
    </lineage>
</organism>
<dbReference type="PROSITE" id="PS51831">
    <property type="entry name" value="HD"/>
    <property type="match status" value="1"/>
</dbReference>
<sequence length="250" mass="28476">MQSDEIALNGWSAVPVDAGKIFQNGPYINVPEYFDIKSIQFPTENLVKQTQKHSKDSLQKQTYNHSMRVFYWSTVILRQQFPDHASLSLSTLALACLLHDIGTTEENMSSTRLSFEFQGGFQALKLLQDYGSSRDQAEAVCETIIRHQDLGTEGNITFLGQLIQLATIYDNVGEHPNVEDFGSIIHEKTRGEVNEMYPREGWLGCFATTIRKEEELKPWCHTTHIPQFAEQVEGNQLQKPYDVHEDYATS</sequence>
<evidence type="ECO:0000313" key="3">
    <source>
        <dbReference type="Proteomes" id="UP000266234"/>
    </source>
</evidence>
<dbReference type="OrthoDB" id="409121at2759"/>
<accession>A0A395T8J7</accession>
<dbReference type="Proteomes" id="UP000266234">
    <property type="component" value="Unassembled WGS sequence"/>
</dbReference>
<dbReference type="SMART" id="SM00471">
    <property type="entry name" value="HDc"/>
    <property type="match status" value="1"/>
</dbReference>
<dbReference type="Gene3D" id="1.10.3210.10">
    <property type="entry name" value="Hypothetical protein af1432"/>
    <property type="match status" value="1"/>
</dbReference>
<comment type="caution">
    <text evidence="2">The sequence shown here is derived from an EMBL/GenBank/DDBJ whole genome shotgun (WGS) entry which is preliminary data.</text>
</comment>
<dbReference type="Pfam" id="PF01966">
    <property type="entry name" value="HD"/>
    <property type="match status" value="1"/>
</dbReference>
<protein>
    <submittedName>
        <fullName evidence="2">Cyanamide hydratase</fullName>
    </submittedName>
</protein>
<dbReference type="CDD" id="cd00077">
    <property type="entry name" value="HDc"/>
    <property type="match status" value="1"/>
</dbReference>
<dbReference type="InterPro" id="IPR006674">
    <property type="entry name" value="HD_domain"/>
</dbReference>
<dbReference type="AlphaFoldDB" id="A0A395T8J7"/>
<evidence type="ECO:0000259" key="1">
    <source>
        <dbReference type="PROSITE" id="PS51831"/>
    </source>
</evidence>
<name>A0A395T8J7_9HYPO</name>
<reference evidence="2 3" key="1">
    <citation type="journal article" date="2018" name="PLoS Pathog.">
        <title>Evolution of structural diversity of trichothecenes, a family of toxins produced by plant pathogenic and entomopathogenic fungi.</title>
        <authorList>
            <person name="Proctor R.H."/>
            <person name="McCormick S.P."/>
            <person name="Kim H.S."/>
            <person name="Cardoza R.E."/>
            <person name="Stanley A.M."/>
            <person name="Lindo L."/>
            <person name="Kelly A."/>
            <person name="Brown D.W."/>
            <person name="Lee T."/>
            <person name="Vaughan M.M."/>
            <person name="Alexander N.J."/>
            <person name="Busman M."/>
            <person name="Gutierrez S."/>
        </authorList>
    </citation>
    <scope>NUCLEOTIDE SEQUENCE [LARGE SCALE GENOMIC DNA]</scope>
    <source>
        <strain evidence="2 3">NRRL 20695</strain>
    </source>
</reference>
<keyword evidence="3" id="KW-1185">Reference proteome</keyword>
<evidence type="ECO:0000313" key="2">
    <source>
        <dbReference type="EMBL" id="RGP80739.1"/>
    </source>
</evidence>
<feature type="domain" description="HD" evidence="1">
    <location>
        <begin position="62"/>
        <end position="172"/>
    </location>
</feature>
<dbReference type="EMBL" id="PXOG01000025">
    <property type="protein sequence ID" value="RGP80739.1"/>
    <property type="molecule type" value="Genomic_DNA"/>
</dbReference>
<dbReference type="FunFam" id="1.10.3210.10:FF:000038">
    <property type="entry name" value="Cyanamide hydratase, putative"/>
    <property type="match status" value="1"/>
</dbReference>
<dbReference type="PANTHER" id="PTHR35569">
    <property type="entry name" value="CYANAMIDE HYDRATASE DDI2-RELATED"/>
    <property type="match status" value="1"/>
</dbReference>
<dbReference type="NCBIfam" id="TIGR03401">
    <property type="entry name" value="cyanamide_fam"/>
    <property type="match status" value="1"/>
</dbReference>
<dbReference type="PANTHER" id="PTHR35569:SF8">
    <property type="entry name" value="HYDRATASE, PUTATIVE (AFU_ORTHOLOGUE AFUA_7G06270)-RELATED"/>
    <property type="match status" value="1"/>
</dbReference>
<dbReference type="InterPro" id="IPR003607">
    <property type="entry name" value="HD/PDEase_dom"/>
</dbReference>
<gene>
    <name evidence="2" type="ORF">FLONG3_1214</name>
</gene>
<dbReference type="InterPro" id="IPR017771">
    <property type="entry name" value="Cyanamide_hydratase_HD"/>
</dbReference>
<dbReference type="SUPFAM" id="SSF109604">
    <property type="entry name" value="HD-domain/PDEase-like"/>
    <property type="match status" value="1"/>
</dbReference>